<evidence type="ECO:0008006" key="3">
    <source>
        <dbReference type="Google" id="ProtNLM"/>
    </source>
</evidence>
<dbReference type="AlphaFoldDB" id="A0AAD4CJE4"/>
<proteinExistence type="predicted"/>
<dbReference type="Proteomes" id="UP001194746">
    <property type="component" value="Unassembled WGS sequence"/>
</dbReference>
<sequence>MTDEAIQTAVLAGLANTPYACTSATQLSGGTANFVYRGILTQPLPDGTTCVVIKHTEDFVASNRNFKISAERCLIEESILKSLNDFPVSIIDTKQGQVTVKTPRLYSFDPTTNTQVMEELPDSLDLKSFFTTPGLAHSREWPVSIGLALGNWLRSFHDWGDKAAQAGVKKEMATNVAMRDIKFTINYDNLVGTVARYPGLLESSRGVFEQVRDMARADNDQSNTPLFIIDWELTHSGARALDLGQMIAELYELTHFKGKAGTAIIRGFTEGYANINDDMAFRTAIHVGTHLICWGTTVAGWGSEEQIEDLVRIGRDLVVKGWEKDRDWFVSGFWECLFRDREGNGSRVASA</sequence>
<evidence type="ECO:0000313" key="1">
    <source>
        <dbReference type="EMBL" id="KAF9887649.1"/>
    </source>
</evidence>
<dbReference type="InterPro" id="IPR011009">
    <property type="entry name" value="Kinase-like_dom_sf"/>
</dbReference>
<evidence type="ECO:0000313" key="2">
    <source>
        <dbReference type="Proteomes" id="UP001194746"/>
    </source>
</evidence>
<dbReference type="SUPFAM" id="SSF56112">
    <property type="entry name" value="Protein kinase-like (PK-like)"/>
    <property type="match status" value="1"/>
</dbReference>
<keyword evidence="2" id="KW-1185">Reference proteome</keyword>
<organism evidence="1 2">
    <name type="scientific">Aspergillus nanangensis</name>
    <dbReference type="NCBI Taxonomy" id="2582783"/>
    <lineage>
        <taxon>Eukaryota</taxon>
        <taxon>Fungi</taxon>
        <taxon>Dikarya</taxon>
        <taxon>Ascomycota</taxon>
        <taxon>Pezizomycotina</taxon>
        <taxon>Eurotiomycetes</taxon>
        <taxon>Eurotiomycetidae</taxon>
        <taxon>Eurotiales</taxon>
        <taxon>Aspergillaceae</taxon>
        <taxon>Aspergillus</taxon>
        <taxon>Aspergillus subgen. Circumdati</taxon>
    </lineage>
</organism>
<protein>
    <recommendedName>
        <fullName evidence="3">Aminoglycoside phosphotransferase domain-containing protein</fullName>
    </recommendedName>
</protein>
<name>A0AAD4CJE4_ASPNN</name>
<gene>
    <name evidence="1" type="ORF">FE257_009742</name>
</gene>
<comment type="caution">
    <text evidence="1">The sequence shown here is derived from an EMBL/GenBank/DDBJ whole genome shotgun (WGS) entry which is preliminary data.</text>
</comment>
<reference evidence="1" key="2">
    <citation type="submission" date="2020-02" db="EMBL/GenBank/DDBJ databases">
        <authorList>
            <person name="Gilchrist C.L.M."/>
            <person name="Chooi Y.-H."/>
        </authorList>
    </citation>
    <scope>NUCLEOTIDE SEQUENCE</scope>
    <source>
        <strain evidence="1">MST-FP2251</strain>
    </source>
</reference>
<accession>A0AAD4CJE4</accession>
<reference evidence="1" key="1">
    <citation type="journal article" date="2019" name="Beilstein J. Org. Chem.">
        <title>Nanangenines: drimane sesquiterpenoids as the dominant metabolite cohort of a novel Australian fungus, Aspergillus nanangensis.</title>
        <authorList>
            <person name="Lacey H.J."/>
            <person name="Gilchrist C.L.M."/>
            <person name="Crombie A."/>
            <person name="Kalaitzis J.A."/>
            <person name="Vuong D."/>
            <person name="Rutledge P.J."/>
            <person name="Turner P."/>
            <person name="Pitt J.I."/>
            <person name="Lacey E."/>
            <person name="Chooi Y.H."/>
            <person name="Piggott A.M."/>
        </authorList>
    </citation>
    <scope>NUCLEOTIDE SEQUENCE</scope>
    <source>
        <strain evidence="1">MST-FP2251</strain>
    </source>
</reference>
<dbReference type="Gene3D" id="3.30.200.20">
    <property type="entry name" value="Phosphorylase Kinase, domain 1"/>
    <property type="match status" value="1"/>
</dbReference>
<dbReference type="EMBL" id="VCAU01000058">
    <property type="protein sequence ID" value="KAF9887649.1"/>
    <property type="molecule type" value="Genomic_DNA"/>
</dbReference>